<proteinExistence type="inferred from homology"/>
<accession>A0A845L0B4</accession>
<reference evidence="9 10" key="1">
    <citation type="submission" date="2020-01" db="EMBL/GenBank/DDBJ databases">
        <title>Whole-genome sequence of Heliobacterium undosum DSM 13378.</title>
        <authorList>
            <person name="Kyndt J.A."/>
            <person name="Meyer T.E."/>
        </authorList>
    </citation>
    <scope>NUCLEOTIDE SEQUENCE [LARGE SCALE GENOMIC DNA]</scope>
    <source>
        <strain evidence="9 10">DSM 13378</strain>
    </source>
</reference>
<keyword evidence="10" id="KW-1185">Reference proteome</keyword>
<gene>
    <name evidence="9" type="primary">phoU</name>
    <name evidence="9" type="ORF">GTO91_04635</name>
</gene>
<dbReference type="EMBL" id="WXEY01000003">
    <property type="protein sequence ID" value="MZP28996.1"/>
    <property type="molecule type" value="Genomic_DNA"/>
</dbReference>
<dbReference type="OrthoDB" id="9814256at2"/>
<comment type="function">
    <text evidence="7">Plays a role in the regulation of phosphate uptake.</text>
</comment>
<keyword evidence="5 7" id="KW-0963">Cytoplasm</keyword>
<evidence type="ECO:0000256" key="1">
    <source>
        <dbReference type="ARBA" id="ARBA00004496"/>
    </source>
</evidence>
<dbReference type="Pfam" id="PF01895">
    <property type="entry name" value="PhoU"/>
    <property type="match status" value="2"/>
</dbReference>
<dbReference type="FunFam" id="1.20.58.220:FF:000004">
    <property type="entry name" value="Phosphate-specific transport system accessory protein PhoU"/>
    <property type="match status" value="1"/>
</dbReference>
<organism evidence="9 10">
    <name type="scientific">Heliomicrobium undosum</name>
    <dbReference type="NCBI Taxonomy" id="121734"/>
    <lineage>
        <taxon>Bacteria</taxon>
        <taxon>Bacillati</taxon>
        <taxon>Bacillota</taxon>
        <taxon>Clostridia</taxon>
        <taxon>Eubacteriales</taxon>
        <taxon>Heliobacteriaceae</taxon>
        <taxon>Heliomicrobium</taxon>
    </lineage>
</organism>
<evidence type="ECO:0000256" key="6">
    <source>
        <dbReference type="ARBA" id="ARBA00022592"/>
    </source>
</evidence>
<name>A0A845L0B4_9FIRM</name>
<evidence type="ECO:0000313" key="9">
    <source>
        <dbReference type="EMBL" id="MZP28996.1"/>
    </source>
</evidence>
<dbReference type="PIRSF" id="PIRSF003107">
    <property type="entry name" value="PhoU"/>
    <property type="match status" value="1"/>
</dbReference>
<dbReference type="GO" id="GO:0006817">
    <property type="term" value="P:phosphate ion transport"/>
    <property type="evidence" value="ECO:0007669"/>
    <property type="project" value="UniProtKB-KW"/>
</dbReference>
<dbReference type="InterPro" id="IPR026022">
    <property type="entry name" value="PhoU_dom"/>
</dbReference>
<dbReference type="Proteomes" id="UP000463470">
    <property type="component" value="Unassembled WGS sequence"/>
</dbReference>
<comment type="caution">
    <text evidence="9">The sequence shown here is derived from an EMBL/GenBank/DDBJ whole genome shotgun (WGS) entry which is preliminary data.</text>
</comment>
<evidence type="ECO:0000313" key="10">
    <source>
        <dbReference type="Proteomes" id="UP000463470"/>
    </source>
</evidence>
<dbReference type="InterPro" id="IPR038078">
    <property type="entry name" value="PhoU-like_sf"/>
</dbReference>
<comment type="subcellular location">
    <subcellularLocation>
        <location evidence="1 7">Cytoplasm</location>
    </subcellularLocation>
</comment>
<dbReference type="PANTHER" id="PTHR42930:SF3">
    <property type="entry name" value="PHOSPHATE-SPECIFIC TRANSPORT SYSTEM ACCESSORY PROTEIN PHOU"/>
    <property type="match status" value="1"/>
</dbReference>
<evidence type="ECO:0000256" key="5">
    <source>
        <dbReference type="ARBA" id="ARBA00022490"/>
    </source>
</evidence>
<dbReference type="RefSeq" id="WP_161255549.1">
    <property type="nucleotide sequence ID" value="NZ_WXEY01000003.1"/>
</dbReference>
<feature type="domain" description="PhoU" evidence="8">
    <location>
        <begin position="121"/>
        <end position="206"/>
    </location>
</feature>
<dbReference type="AlphaFoldDB" id="A0A845L0B4"/>
<comment type="subunit">
    <text evidence="3 7">Homodimer.</text>
</comment>
<comment type="similarity">
    <text evidence="2 7">Belongs to the PhoU family.</text>
</comment>
<evidence type="ECO:0000256" key="4">
    <source>
        <dbReference type="ARBA" id="ARBA00022448"/>
    </source>
</evidence>
<evidence type="ECO:0000256" key="7">
    <source>
        <dbReference type="PIRNR" id="PIRNR003107"/>
    </source>
</evidence>
<feature type="domain" description="PhoU" evidence="8">
    <location>
        <begin position="18"/>
        <end position="106"/>
    </location>
</feature>
<dbReference type="NCBIfam" id="TIGR02135">
    <property type="entry name" value="phoU_full"/>
    <property type="match status" value="1"/>
</dbReference>
<sequence length="219" mass="25175">MTTRSVFDVSLKNLQQDLLRMGALVEEQIEKGIQALSRQDAALADRVVANDDEIDRMQLEIEDRCMKLIAMQQPMAKDLRRISAAWRISIDLERMSDNIVDIAKAVRRLTREGGFKPMAIIPKMAQICQRMVKDGLDAYVYEDQELAIRMSEFDHQVDALYKEVLQELTATMLKDQHQITQSTHLLFVARHLERFGDHATNIAETVVYLVSGERKDLNE</sequence>
<dbReference type="Gene3D" id="1.20.58.220">
    <property type="entry name" value="Phosphate transport system protein phou homolog 2, domain 2"/>
    <property type="match status" value="1"/>
</dbReference>
<protein>
    <recommendedName>
        <fullName evidence="7">Phosphate-specific transport system accessory protein PhoU</fullName>
    </recommendedName>
</protein>
<dbReference type="SUPFAM" id="SSF109755">
    <property type="entry name" value="PhoU-like"/>
    <property type="match status" value="1"/>
</dbReference>
<dbReference type="InterPro" id="IPR028366">
    <property type="entry name" value="PhoU"/>
</dbReference>
<evidence type="ECO:0000256" key="3">
    <source>
        <dbReference type="ARBA" id="ARBA00011738"/>
    </source>
</evidence>
<dbReference type="GO" id="GO:0045936">
    <property type="term" value="P:negative regulation of phosphate metabolic process"/>
    <property type="evidence" value="ECO:0007669"/>
    <property type="project" value="InterPro"/>
</dbReference>
<keyword evidence="6 7" id="KW-0592">Phosphate transport</keyword>
<dbReference type="PANTHER" id="PTHR42930">
    <property type="entry name" value="PHOSPHATE-SPECIFIC TRANSPORT SYSTEM ACCESSORY PROTEIN PHOU"/>
    <property type="match status" value="1"/>
</dbReference>
<dbReference type="GO" id="GO:0030643">
    <property type="term" value="P:intracellular phosphate ion homeostasis"/>
    <property type="evidence" value="ECO:0007669"/>
    <property type="project" value="InterPro"/>
</dbReference>
<dbReference type="GO" id="GO:0005737">
    <property type="term" value="C:cytoplasm"/>
    <property type="evidence" value="ECO:0007669"/>
    <property type="project" value="UniProtKB-SubCell"/>
</dbReference>
<keyword evidence="4 7" id="KW-0813">Transport</keyword>
<evidence type="ECO:0000256" key="2">
    <source>
        <dbReference type="ARBA" id="ARBA00008107"/>
    </source>
</evidence>
<evidence type="ECO:0000259" key="8">
    <source>
        <dbReference type="Pfam" id="PF01895"/>
    </source>
</evidence>